<reference evidence="1" key="1">
    <citation type="submission" date="2020-03" db="EMBL/GenBank/DDBJ databases">
        <title>The deep terrestrial virosphere.</title>
        <authorList>
            <person name="Holmfeldt K."/>
            <person name="Nilsson E."/>
            <person name="Simone D."/>
            <person name="Lopez-Fernandez M."/>
            <person name="Wu X."/>
            <person name="de Brujin I."/>
            <person name="Lundin D."/>
            <person name="Andersson A."/>
            <person name="Bertilsson S."/>
            <person name="Dopson M."/>
        </authorList>
    </citation>
    <scope>NUCLEOTIDE SEQUENCE</scope>
    <source>
        <strain evidence="1">MM171A00712</strain>
        <strain evidence="2">MM171B00512</strain>
    </source>
</reference>
<name>A0A6M3LYU8_9ZZZZ</name>
<dbReference type="EMBL" id="MT143867">
    <property type="protein sequence ID" value="QJB03972.1"/>
    <property type="molecule type" value="Genomic_DNA"/>
</dbReference>
<organism evidence="1">
    <name type="scientific">viral metagenome</name>
    <dbReference type="NCBI Taxonomy" id="1070528"/>
    <lineage>
        <taxon>unclassified sequences</taxon>
        <taxon>metagenomes</taxon>
        <taxon>organismal metagenomes</taxon>
    </lineage>
</organism>
<evidence type="ECO:0000313" key="2">
    <source>
        <dbReference type="EMBL" id="QJB03972.1"/>
    </source>
</evidence>
<proteinExistence type="predicted"/>
<dbReference type="EMBL" id="MT143678">
    <property type="protein sequence ID" value="QJB00024.1"/>
    <property type="molecule type" value="Genomic_DNA"/>
</dbReference>
<accession>A0A6M3LYU8</accession>
<sequence>MRKVLLAVRVHPQRAYYFRRLVGYWGRSLSDCLDEALGMYLQDAREHGFGGKEEADRMWAKWGEEYRKKYLDD</sequence>
<gene>
    <name evidence="1" type="ORF">MM171A00712_0019</name>
    <name evidence="2" type="ORF">MM171B00512_0015</name>
</gene>
<protein>
    <submittedName>
        <fullName evidence="1">Uncharacterized protein</fullName>
    </submittedName>
</protein>
<evidence type="ECO:0000313" key="1">
    <source>
        <dbReference type="EMBL" id="QJB00024.1"/>
    </source>
</evidence>
<dbReference type="AlphaFoldDB" id="A0A6M3LYU8"/>